<dbReference type="Gene3D" id="1.20.120.1630">
    <property type="match status" value="1"/>
</dbReference>
<dbReference type="Pfam" id="PF06966">
    <property type="entry name" value="DUF1295"/>
    <property type="match status" value="1"/>
</dbReference>
<dbReference type="OrthoDB" id="201504at2759"/>
<proteinExistence type="predicted"/>
<comment type="caution">
    <text evidence="2">The sequence shown here is derived from an EMBL/GenBank/DDBJ whole genome shotgun (WGS) entry which is preliminary data.</text>
</comment>
<dbReference type="InterPro" id="IPR010721">
    <property type="entry name" value="UstE-like"/>
</dbReference>
<dbReference type="PANTHER" id="PTHR32251">
    <property type="entry name" value="3-OXO-5-ALPHA-STEROID 4-DEHYDROGENASE"/>
    <property type="match status" value="1"/>
</dbReference>
<feature type="transmembrane region" description="Helical" evidence="1">
    <location>
        <begin position="149"/>
        <end position="173"/>
    </location>
</feature>
<evidence type="ECO:0000256" key="1">
    <source>
        <dbReference type="SAM" id="Phobius"/>
    </source>
</evidence>
<evidence type="ECO:0008006" key="4">
    <source>
        <dbReference type="Google" id="ProtNLM"/>
    </source>
</evidence>
<keyword evidence="1" id="KW-0472">Membrane</keyword>
<feature type="transmembrane region" description="Helical" evidence="1">
    <location>
        <begin position="46"/>
        <end position="70"/>
    </location>
</feature>
<sequence length="340" mass="39465">MALPLVESLKDCCSLEKTVTPYFPQLYELSTQLLESWYSLTLLKNIYLTTNPFISGLALSIFVAVSFYIISEVNGNVSQIDRFWSILPSVYNIHFLTYAKLSGLNTKRLETLVFVSAVWSIRLTFNFYRKGGYKRGFEDYRWEILRKKISPPLFTVFNITYISLAQSLLLFMITAPTYLMLVISPYTESLTAADFIFASVLIAIIVLEFIADQQQWNYQEAKRIYNETARVPGKFKQDDLERGFVVTGLWSISRHPNFVAEQAIWIFFYLWGSWTTQSFFNWSSIGLISYLLLFQGSTNLTEEITTTKYDGYKEYQKSVGRFLPNFSTKYLGHFLHKKAL</sequence>
<dbReference type="AlphaFoldDB" id="A0A420I7I8"/>
<name>A0A420I7I8_9PEZI</name>
<dbReference type="EMBL" id="MCFK01000492">
    <property type="protein sequence ID" value="RKF65641.1"/>
    <property type="molecule type" value="Genomic_DNA"/>
</dbReference>
<organism evidence="2 3">
    <name type="scientific">Erysiphe neolycopersici</name>
    <dbReference type="NCBI Taxonomy" id="212602"/>
    <lineage>
        <taxon>Eukaryota</taxon>
        <taxon>Fungi</taxon>
        <taxon>Dikarya</taxon>
        <taxon>Ascomycota</taxon>
        <taxon>Pezizomycotina</taxon>
        <taxon>Leotiomycetes</taxon>
        <taxon>Erysiphales</taxon>
        <taxon>Erysiphaceae</taxon>
        <taxon>Erysiphe</taxon>
    </lineage>
</organism>
<feature type="transmembrane region" description="Helical" evidence="1">
    <location>
        <begin position="193"/>
        <end position="211"/>
    </location>
</feature>
<keyword evidence="3" id="KW-1185">Reference proteome</keyword>
<reference evidence="2 3" key="1">
    <citation type="journal article" date="2018" name="BMC Genomics">
        <title>Comparative genome analyses reveal sequence features reflecting distinct modes of host-adaptation between dicot and monocot powdery mildew.</title>
        <authorList>
            <person name="Wu Y."/>
            <person name="Ma X."/>
            <person name="Pan Z."/>
            <person name="Kale S.D."/>
            <person name="Song Y."/>
            <person name="King H."/>
            <person name="Zhang Q."/>
            <person name="Presley C."/>
            <person name="Deng X."/>
            <person name="Wei C.I."/>
            <person name="Xiao S."/>
        </authorList>
    </citation>
    <scope>NUCLEOTIDE SEQUENCE [LARGE SCALE GENOMIC DNA]</scope>
    <source>
        <strain evidence="2">UMSG2</strain>
    </source>
</reference>
<dbReference type="Proteomes" id="UP000286134">
    <property type="component" value="Unassembled WGS sequence"/>
</dbReference>
<accession>A0A420I7I8</accession>
<keyword evidence="1" id="KW-0812">Transmembrane</keyword>
<dbReference type="GO" id="GO:0016020">
    <property type="term" value="C:membrane"/>
    <property type="evidence" value="ECO:0007669"/>
    <property type="project" value="TreeGrafter"/>
</dbReference>
<keyword evidence="1" id="KW-1133">Transmembrane helix</keyword>
<dbReference type="PANTHER" id="PTHR32251:SF23">
    <property type="entry name" value="3-OXO-5-ALPHA-STEROID 4-DEHYDROGENASE (DUF1295)"/>
    <property type="match status" value="1"/>
</dbReference>
<evidence type="ECO:0000313" key="3">
    <source>
        <dbReference type="Proteomes" id="UP000286134"/>
    </source>
</evidence>
<protein>
    <recommendedName>
        <fullName evidence="4">DUF1295-domain-containing protein</fullName>
    </recommendedName>
</protein>
<evidence type="ECO:0000313" key="2">
    <source>
        <dbReference type="EMBL" id="RKF65641.1"/>
    </source>
</evidence>
<gene>
    <name evidence="2" type="ORF">OnM2_004008</name>
</gene>